<reference evidence="10" key="1">
    <citation type="journal article" date="2013" name="Genetics">
        <title>The draft genome and transcriptome of Panagrellus redivivus are shaped by the harsh demands of a free-living lifestyle.</title>
        <authorList>
            <person name="Srinivasan J."/>
            <person name="Dillman A.R."/>
            <person name="Macchietto M.G."/>
            <person name="Heikkinen L."/>
            <person name="Lakso M."/>
            <person name="Fracchia K.M."/>
            <person name="Antoshechkin I."/>
            <person name="Mortazavi A."/>
            <person name="Wong G."/>
            <person name="Sternberg P.W."/>
        </authorList>
    </citation>
    <scope>NUCLEOTIDE SEQUENCE [LARGE SCALE GENOMIC DNA]</scope>
    <source>
        <strain evidence="10">MT8872</strain>
    </source>
</reference>
<feature type="transmembrane region" description="Helical" evidence="8">
    <location>
        <begin position="308"/>
        <end position="331"/>
    </location>
</feature>
<dbReference type="PANTHER" id="PTHR43294">
    <property type="entry name" value="SODIUM/POTASSIUM-TRANSPORTING ATPASE SUBUNIT ALPHA"/>
    <property type="match status" value="1"/>
</dbReference>
<evidence type="ECO:0000256" key="3">
    <source>
        <dbReference type="ARBA" id="ARBA00022741"/>
    </source>
</evidence>
<dbReference type="PRINTS" id="PR00121">
    <property type="entry name" value="NAKATPASE"/>
</dbReference>
<protein>
    <submittedName>
        <fullName evidence="11">Cation_ATPase_N domain-containing protein</fullName>
    </submittedName>
</protein>
<dbReference type="GO" id="GO:0036376">
    <property type="term" value="P:sodium ion export across plasma membrane"/>
    <property type="evidence" value="ECO:0007669"/>
    <property type="project" value="TreeGrafter"/>
</dbReference>
<feature type="compositionally biased region" description="Basic and acidic residues" evidence="7">
    <location>
        <begin position="1"/>
        <end position="25"/>
    </location>
</feature>
<accession>A0A7E4WCE0</accession>
<dbReference type="Proteomes" id="UP000492821">
    <property type="component" value="Unassembled WGS sequence"/>
</dbReference>
<dbReference type="InterPro" id="IPR008250">
    <property type="entry name" value="ATPase_P-typ_transduc_dom_A_sf"/>
</dbReference>
<dbReference type="GO" id="GO:1902600">
    <property type="term" value="P:proton transmembrane transport"/>
    <property type="evidence" value="ECO:0007669"/>
    <property type="project" value="TreeGrafter"/>
</dbReference>
<dbReference type="InterPro" id="IPR023214">
    <property type="entry name" value="HAD_sf"/>
</dbReference>
<comment type="subcellular location">
    <subcellularLocation>
        <location evidence="1">Membrane</location>
        <topology evidence="1">Multi-pass membrane protein</topology>
    </subcellularLocation>
</comment>
<name>A0A7E4WCE0_PANRE</name>
<dbReference type="GO" id="GO:0006883">
    <property type="term" value="P:intracellular sodium ion homeostasis"/>
    <property type="evidence" value="ECO:0007669"/>
    <property type="project" value="TreeGrafter"/>
</dbReference>
<organism evidence="10 11">
    <name type="scientific">Panagrellus redivivus</name>
    <name type="common">Microworm</name>
    <dbReference type="NCBI Taxonomy" id="6233"/>
    <lineage>
        <taxon>Eukaryota</taxon>
        <taxon>Metazoa</taxon>
        <taxon>Ecdysozoa</taxon>
        <taxon>Nematoda</taxon>
        <taxon>Chromadorea</taxon>
        <taxon>Rhabditida</taxon>
        <taxon>Tylenchina</taxon>
        <taxon>Panagrolaimomorpha</taxon>
        <taxon>Panagrolaimoidea</taxon>
        <taxon>Panagrolaimidae</taxon>
        <taxon>Panagrellus</taxon>
    </lineage>
</organism>
<dbReference type="GO" id="GO:0005391">
    <property type="term" value="F:P-type sodium:potassium-exchanging transporter activity"/>
    <property type="evidence" value="ECO:0007669"/>
    <property type="project" value="TreeGrafter"/>
</dbReference>
<feature type="transmembrane region" description="Helical" evidence="8">
    <location>
        <begin position="343"/>
        <end position="368"/>
    </location>
</feature>
<dbReference type="Gene3D" id="3.40.50.1000">
    <property type="entry name" value="HAD superfamily/HAD-like"/>
    <property type="match status" value="1"/>
</dbReference>
<dbReference type="GO" id="GO:1990573">
    <property type="term" value="P:potassium ion import across plasma membrane"/>
    <property type="evidence" value="ECO:0007669"/>
    <property type="project" value="TreeGrafter"/>
</dbReference>
<dbReference type="PANTHER" id="PTHR43294:SF5">
    <property type="entry name" value="CATION-TRANSPORTING P-TYPE ATPASE N-TERMINAL DOMAIN-CONTAINING PROTEIN"/>
    <property type="match status" value="1"/>
</dbReference>
<dbReference type="AlphaFoldDB" id="A0A7E4WCE0"/>
<feature type="domain" description="Cation-transporting P-type ATPase N-terminal" evidence="9">
    <location>
        <begin position="55"/>
        <end position="137"/>
    </location>
</feature>
<keyword evidence="2 8" id="KW-0812">Transmembrane</keyword>
<proteinExistence type="predicted"/>
<dbReference type="InterPro" id="IPR001757">
    <property type="entry name" value="P_typ_ATPase"/>
</dbReference>
<dbReference type="SMART" id="SM00831">
    <property type="entry name" value="Cation_ATPase_N"/>
    <property type="match status" value="1"/>
</dbReference>
<sequence length="666" mass="74408">MGLRYRRNDDNSKKNKSKYKPDAPWKPRLPKFLKKKKIVPKQDEESARNLSANFCEQTWDLDKIVTHHSESGIDLKNPQKSTGMSSGRAGEQLLKLGPNALPKQKEISDIALFLKQFLNLLWVLLLVTDALSLIAFISNRSLTQLWVTLIIFVMIFGMCCISFLHEREALKIVRGFANLLPDQCLVVRDGREQSISAEELVVGDVIIIKNGTRVPADARVIYCSQLKLETSSITGEAEPVEYQWEAVAENVTIFDAHNVAFNGSLCVDGEGIAVVIRTGTNTVIGQIAHLTTGQTTNKSQLEIQMFRFVIFLIVGASILGLTVFIIGGFVHKWQNVIQLLCNGFLVCAIGLVPVGMPATVTSIIALVAKRLAKKNVFLKRLDIVEALGSVNIIASDKTGTLTKNVMTVTDTWYYDEFVNGRPDRQTTTTPGQSSSLKNFASPMSDMLEVMTVCNASKFVQPDEISIDMKTESTIDMEKQMDKPAMGAPSEVAMLRYADGLINIDVLRKSYHIVFEIPFNSKRKWHLMIAKLRTMDNDQAEYKLFIKGASEILIKMCSQMLTKDDHIEITGETMDKFHTAYETFGSNGRRVIGFAYTTFVAEDKMEFDLEKNNFPIDDLTFVGVCAIMDPPRDETAIAVDQCRSAGIKVFMVTGCPWQDEGLRSSSW</sequence>
<feature type="region of interest" description="Disordered" evidence="7">
    <location>
        <begin position="1"/>
        <end position="28"/>
    </location>
</feature>
<keyword evidence="10" id="KW-1185">Reference proteome</keyword>
<evidence type="ECO:0000256" key="8">
    <source>
        <dbReference type="SAM" id="Phobius"/>
    </source>
</evidence>
<keyword evidence="5 8" id="KW-1133">Transmembrane helix</keyword>
<dbReference type="SUPFAM" id="SSF81665">
    <property type="entry name" value="Calcium ATPase, transmembrane domain M"/>
    <property type="match status" value="1"/>
</dbReference>
<evidence type="ECO:0000256" key="1">
    <source>
        <dbReference type="ARBA" id="ARBA00004141"/>
    </source>
</evidence>
<feature type="transmembrane region" description="Helical" evidence="8">
    <location>
        <begin position="143"/>
        <end position="164"/>
    </location>
</feature>
<dbReference type="SUPFAM" id="SSF81660">
    <property type="entry name" value="Metal cation-transporting ATPase, ATP-binding domain N"/>
    <property type="match status" value="1"/>
</dbReference>
<evidence type="ECO:0000256" key="6">
    <source>
        <dbReference type="ARBA" id="ARBA00023136"/>
    </source>
</evidence>
<dbReference type="SUPFAM" id="SSF81653">
    <property type="entry name" value="Calcium ATPase, transduction domain A"/>
    <property type="match status" value="1"/>
</dbReference>
<evidence type="ECO:0000256" key="5">
    <source>
        <dbReference type="ARBA" id="ARBA00022989"/>
    </source>
</evidence>
<dbReference type="GO" id="GO:0030007">
    <property type="term" value="P:intracellular potassium ion homeostasis"/>
    <property type="evidence" value="ECO:0007669"/>
    <property type="project" value="TreeGrafter"/>
</dbReference>
<evidence type="ECO:0000313" key="10">
    <source>
        <dbReference type="Proteomes" id="UP000492821"/>
    </source>
</evidence>
<dbReference type="PROSITE" id="PS00154">
    <property type="entry name" value="ATPASE_E1_E2"/>
    <property type="match status" value="1"/>
</dbReference>
<dbReference type="InterPro" id="IPR023298">
    <property type="entry name" value="ATPase_P-typ_TM_dom_sf"/>
</dbReference>
<dbReference type="Gene3D" id="2.70.150.10">
    <property type="entry name" value="Calcium-transporting ATPase, cytoplasmic transduction domain A"/>
    <property type="match status" value="1"/>
</dbReference>
<dbReference type="PRINTS" id="PR00119">
    <property type="entry name" value="CATATPASE"/>
</dbReference>
<dbReference type="SUPFAM" id="SSF56784">
    <property type="entry name" value="HAD-like"/>
    <property type="match status" value="1"/>
</dbReference>
<reference evidence="11" key="2">
    <citation type="submission" date="2020-10" db="UniProtKB">
        <authorList>
            <consortium name="WormBaseParasite"/>
        </authorList>
    </citation>
    <scope>IDENTIFICATION</scope>
</reference>
<feature type="transmembrane region" description="Helical" evidence="8">
    <location>
        <begin position="117"/>
        <end position="137"/>
    </location>
</feature>
<dbReference type="InterPro" id="IPR004014">
    <property type="entry name" value="ATPase_P-typ_cation-transptr_N"/>
</dbReference>
<dbReference type="NCBIfam" id="TIGR01494">
    <property type="entry name" value="ATPase_P-type"/>
    <property type="match status" value="1"/>
</dbReference>
<keyword evidence="4" id="KW-0067">ATP-binding</keyword>
<dbReference type="Gene3D" id="1.20.1110.10">
    <property type="entry name" value="Calcium-transporting ATPase, transmembrane domain"/>
    <property type="match status" value="1"/>
</dbReference>
<evidence type="ECO:0000256" key="4">
    <source>
        <dbReference type="ARBA" id="ARBA00022840"/>
    </source>
</evidence>
<dbReference type="InterPro" id="IPR050510">
    <property type="entry name" value="Cation_transp_ATPase_P-type"/>
</dbReference>
<dbReference type="Gene3D" id="3.40.1110.10">
    <property type="entry name" value="Calcium-transporting ATPase, cytoplasmic domain N"/>
    <property type="match status" value="1"/>
</dbReference>
<dbReference type="InterPro" id="IPR036412">
    <property type="entry name" value="HAD-like_sf"/>
</dbReference>
<dbReference type="WBParaSite" id="Pan_g9618.t1">
    <property type="protein sequence ID" value="Pan_g9618.t1"/>
    <property type="gene ID" value="Pan_g9618"/>
</dbReference>
<dbReference type="Pfam" id="PF13246">
    <property type="entry name" value="Cation_ATPase"/>
    <property type="match status" value="1"/>
</dbReference>
<keyword evidence="3" id="KW-0547">Nucleotide-binding</keyword>
<dbReference type="GO" id="GO:0016887">
    <property type="term" value="F:ATP hydrolysis activity"/>
    <property type="evidence" value="ECO:0007669"/>
    <property type="project" value="InterPro"/>
</dbReference>
<evidence type="ECO:0000256" key="7">
    <source>
        <dbReference type="SAM" id="MobiDB-lite"/>
    </source>
</evidence>
<dbReference type="InterPro" id="IPR023299">
    <property type="entry name" value="ATPase_P-typ_cyto_dom_N"/>
</dbReference>
<dbReference type="InterPro" id="IPR059000">
    <property type="entry name" value="ATPase_P-type_domA"/>
</dbReference>
<dbReference type="GO" id="GO:0005886">
    <property type="term" value="C:plasma membrane"/>
    <property type="evidence" value="ECO:0007669"/>
    <property type="project" value="TreeGrafter"/>
</dbReference>
<evidence type="ECO:0000259" key="9">
    <source>
        <dbReference type="SMART" id="SM00831"/>
    </source>
</evidence>
<evidence type="ECO:0000256" key="2">
    <source>
        <dbReference type="ARBA" id="ARBA00022692"/>
    </source>
</evidence>
<dbReference type="InterPro" id="IPR018303">
    <property type="entry name" value="ATPase_P-typ_P_site"/>
</dbReference>
<evidence type="ECO:0000313" key="11">
    <source>
        <dbReference type="WBParaSite" id="Pan_g9618.t1"/>
    </source>
</evidence>
<dbReference type="GO" id="GO:0005524">
    <property type="term" value="F:ATP binding"/>
    <property type="evidence" value="ECO:0007669"/>
    <property type="project" value="UniProtKB-KW"/>
</dbReference>
<dbReference type="Pfam" id="PF00690">
    <property type="entry name" value="Cation_ATPase_N"/>
    <property type="match status" value="1"/>
</dbReference>
<dbReference type="Pfam" id="PF00122">
    <property type="entry name" value="E1-E2_ATPase"/>
    <property type="match status" value="1"/>
</dbReference>
<keyword evidence="6 8" id="KW-0472">Membrane</keyword>